<comment type="similarity">
    <text evidence="1">Belongs to the transferase hexapeptide repeat family.</text>
</comment>
<organism evidence="6 7">
    <name type="scientific">Azospirillum oleiclasticum</name>
    <dbReference type="NCBI Taxonomy" id="2735135"/>
    <lineage>
        <taxon>Bacteria</taxon>
        <taxon>Pseudomonadati</taxon>
        <taxon>Pseudomonadota</taxon>
        <taxon>Alphaproteobacteria</taxon>
        <taxon>Rhodospirillales</taxon>
        <taxon>Azospirillaceae</taxon>
        <taxon>Azospirillum</taxon>
    </lineage>
</organism>
<dbReference type="Pfam" id="PF12464">
    <property type="entry name" value="Mac"/>
    <property type="match status" value="1"/>
</dbReference>
<reference evidence="6 7" key="1">
    <citation type="submission" date="2020-05" db="EMBL/GenBank/DDBJ databases">
        <title>Azospirillum oleiclasticum sp. nov, a nitrogen-fixing and heavy crude oil-emulsifying bacterium isolated from the crude oil of Yumen Oilfield.</title>
        <authorList>
            <person name="Wu D."/>
            <person name="Cai M."/>
            <person name="Zhang X."/>
        </authorList>
    </citation>
    <scope>NUCLEOTIDE SEQUENCE [LARGE SCALE GENOMIC DNA]</scope>
    <source>
        <strain evidence="6 7">ROY-1-1-2</strain>
    </source>
</reference>
<evidence type="ECO:0000259" key="5">
    <source>
        <dbReference type="SMART" id="SM01266"/>
    </source>
</evidence>
<dbReference type="InterPro" id="IPR018357">
    <property type="entry name" value="Hexapep_transf_CS"/>
</dbReference>
<dbReference type="Gene3D" id="2.160.10.10">
    <property type="entry name" value="Hexapeptide repeat proteins"/>
    <property type="match status" value="1"/>
</dbReference>
<dbReference type="InterPro" id="IPR024688">
    <property type="entry name" value="Mac_dom"/>
</dbReference>
<sequence>MSDATDQRTAYQRQQAGDWYHPADAELEAARLRGAALQERYNAMPEADMAARQAILRAMLGRVGEGCNLRSRFSCDYGTNIHLGDRVFMNFDCVLLDCAVIEIGDDTQIAPAVQIYTADHPLDPAARRSGLERARPVRVGRNVWIGGGAILLPGITVGDDAVIGAGAVVNRDVPAGAVVVGNPARVVRMAG</sequence>
<feature type="domain" description="Maltose/galactoside acetyltransferase" evidence="5">
    <location>
        <begin position="11"/>
        <end position="65"/>
    </location>
</feature>
<evidence type="ECO:0000313" key="6">
    <source>
        <dbReference type="EMBL" id="NYZ22357.1"/>
    </source>
</evidence>
<dbReference type="PANTHER" id="PTHR23416:SF23">
    <property type="entry name" value="ACETYLTRANSFERASE C18B11.09C-RELATED"/>
    <property type="match status" value="1"/>
</dbReference>
<evidence type="ECO:0000256" key="3">
    <source>
        <dbReference type="ARBA" id="ARBA00022737"/>
    </source>
</evidence>
<name>A0ABX2TGQ2_9PROT</name>
<protein>
    <submittedName>
        <fullName evidence="6">Sugar O-acetyltransferase</fullName>
    </submittedName>
</protein>
<dbReference type="InterPro" id="IPR051159">
    <property type="entry name" value="Hexapeptide_acetyltransf"/>
</dbReference>
<evidence type="ECO:0000256" key="1">
    <source>
        <dbReference type="ARBA" id="ARBA00007274"/>
    </source>
</evidence>
<dbReference type="PROSITE" id="PS00101">
    <property type="entry name" value="HEXAPEP_TRANSFERASES"/>
    <property type="match status" value="1"/>
</dbReference>
<gene>
    <name evidence="6" type="ORF">HND93_21815</name>
</gene>
<dbReference type="EMBL" id="JABFDB010000016">
    <property type="protein sequence ID" value="NYZ22357.1"/>
    <property type="molecule type" value="Genomic_DNA"/>
</dbReference>
<comment type="caution">
    <text evidence="6">The sequence shown here is derived from an EMBL/GenBank/DDBJ whole genome shotgun (WGS) entry which is preliminary data.</text>
</comment>
<dbReference type="InterPro" id="IPR011004">
    <property type="entry name" value="Trimer_LpxA-like_sf"/>
</dbReference>
<dbReference type="Pfam" id="PF00132">
    <property type="entry name" value="Hexapep"/>
    <property type="match status" value="1"/>
</dbReference>
<proteinExistence type="inferred from homology"/>
<keyword evidence="7" id="KW-1185">Reference proteome</keyword>
<keyword evidence="4" id="KW-0012">Acyltransferase</keyword>
<accession>A0ABX2TGQ2</accession>
<dbReference type="SUPFAM" id="SSF51161">
    <property type="entry name" value="Trimeric LpxA-like enzymes"/>
    <property type="match status" value="1"/>
</dbReference>
<evidence type="ECO:0000256" key="4">
    <source>
        <dbReference type="ARBA" id="ARBA00023315"/>
    </source>
</evidence>
<dbReference type="InterPro" id="IPR001451">
    <property type="entry name" value="Hexapep"/>
</dbReference>
<dbReference type="Proteomes" id="UP000584642">
    <property type="component" value="Unassembled WGS sequence"/>
</dbReference>
<evidence type="ECO:0000256" key="2">
    <source>
        <dbReference type="ARBA" id="ARBA00022679"/>
    </source>
</evidence>
<dbReference type="RefSeq" id="WP_180284120.1">
    <property type="nucleotide sequence ID" value="NZ_JABFDB010000016.1"/>
</dbReference>
<keyword evidence="2" id="KW-0808">Transferase</keyword>
<dbReference type="SMART" id="SM01266">
    <property type="entry name" value="Mac"/>
    <property type="match status" value="1"/>
</dbReference>
<dbReference type="PANTHER" id="PTHR23416">
    <property type="entry name" value="SIALIC ACID SYNTHASE-RELATED"/>
    <property type="match status" value="1"/>
</dbReference>
<dbReference type="CDD" id="cd03357">
    <property type="entry name" value="LbH_MAT_GAT"/>
    <property type="match status" value="1"/>
</dbReference>
<evidence type="ECO:0000313" key="7">
    <source>
        <dbReference type="Proteomes" id="UP000584642"/>
    </source>
</evidence>
<keyword evidence="3" id="KW-0677">Repeat</keyword>